<keyword evidence="1" id="KW-1015">Disulfide bond</keyword>
<evidence type="ECO:0000256" key="3">
    <source>
        <dbReference type="SAM" id="SignalP"/>
    </source>
</evidence>
<evidence type="ECO:0000256" key="1">
    <source>
        <dbReference type="ARBA" id="ARBA00023157"/>
    </source>
</evidence>
<dbReference type="SUPFAM" id="SSF57492">
    <property type="entry name" value="Trefoil"/>
    <property type="match status" value="1"/>
</dbReference>
<dbReference type="EMBL" id="UXUI01011784">
    <property type="protein sequence ID" value="VDD96508.1"/>
    <property type="molecule type" value="Genomic_DNA"/>
</dbReference>
<name>A0A0N4VM63_ENTVE</name>
<organism evidence="7">
    <name type="scientific">Enterobius vermicularis</name>
    <name type="common">Human pinworm</name>
    <dbReference type="NCBI Taxonomy" id="51028"/>
    <lineage>
        <taxon>Eukaryota</taxon>
        <taxon>Metazoa</taxon>
        <taxon>Ecdysozoa</taxon>
        <taxon>Nematoda</taxon>
        <taxon>Chromadorea</taxon>
        <taxon>Rhabditida</taxon>
        <taxon>Spirurina</taxon>
        <taxon>Oxyuridomorpha</taxon>
        <taxon>Oxyuroidea</taxon>
        <taxon>Oxyuridae</taxon>
        <taxon>Enterobius</taxon>
    </lineage>
</organism>
<dbReference type="WBParaSite" id="EVEC_0001201401-mRNA-1">
    <property type="protein sequence ID" value="EVEC_0001201401-mRNA-1"/>
    <property type="gene ID" value="EVEC_0001201401"/>
</dbReference>
<sequence>MILRVTEVFLFVLGFSSAQVAPRHSRIDCFPTPNANKERCIELGCWWDNDYEEVRMTN</sequence>
<evidence type="ECO:0000256" key="2">
    <source>
        <dbReference type="PROSITE-ProRule" id="PRU00779"/>
    </source>
</evidence>
<proteinExistence type="predicted"/>
<feature type="domain" description="P-type" evidence="4">
    <location>
        <begin position="16"/>
        <end position="58"/>
    </location>
</feature>
<dbReference type="InterPro" id="IPR000519">
    <property type="entry name" value="P_trefoil_dom"/>
</dbReference>
<dbReference type="Pfam" id="PF00088">
    <property type="entry name" value="Trefoil"/>
    <property type="match status" value="1"/>
</dbReference>
<accession>A0A0N4VM63</accession>
<protein>
    <submittedName>
        <fullName evidence="7">P-type domain-containing protein</fullName>
    </submittedName>
</protein>
<reference evidence="7" key="1">
    <citation type="submission" date="2017-02" db="UniProtKB">
        <authorList>
            <consortium name="WormBaseParasite"/>
        </authorList>
    </citation>
    <scope>IDENTIFICATION</scope>
</reference>
<evidence type="ECO:0000313" key="6">
    <source>
        <dbReference type="Proteomes" id="UP000274131"/>
    </source>
</evidence>
<gene>
    <name evidence="5" type="ORF">EVEC_LOCUS11259</name>
</gene>
<reference evidence="5 6" key="2">
    <citation type="submission" date="2018-10" db="EMBL/GenBank/DDBJ databases">
        <authorList>
            <consortium name="Pathogen Informatics"/>
        </authorList>
    </citation>
    <scope>NUCLEOTIDE SEQUENCE [LARGE SCALE GENOMIC DNA]</scope>
</reference>
<evidence type="ECO:0000313" key="5">
    <source>
        <dbReference type="EMBL" id="VDD96508.1"/>
    </source>
</evidence>
<dbReference type="AlphaFoldDB" id="A0A0N4VM63"/>
<keyword evidence="3" id="KW-0732">Signal</keyword>
<comment type="caution">
    <text evidence="2">Lacks conserved residue(s) required for the propagation of feature annotation.</text>
</comment>
<dbReference type="Gene3D" id="4.10.110.10">
    <property type="entry name" value="Spasmolytic Protein, domain 1"/>
    <property type="match status" value="1"/>
</dbReference>
<evidence type="ECO:0000313" key="7">
    <source>
        <dbReference type="WBParaSite" id="EVEC_0001201401-mRNA-1"/>
    </source>
</evidence>
<evidence type="ECO:0000259" key="4">
    <source>
        <dbReference type="PROSITE" id="PS51448"/>
    </source>
</evidence>
<dbReference type="InterPro" id="IPR044913">
    <property type="entry name" value="P_trefoil_dom_sf"/>
</dbReference>
<feature type="chain" id="PRO_5043123049" evidence="3">
    <location>
        <begin position="19"/>
        <end position="58"/>
    </location>
</feature>
<dbReference type="Proteomes" id="UP000274131">
    <property type="component" value="Unassembled WGS sequence"/>
</dbReference>
<dbReference type="PROSITE" id="PS51448">
    <property type="entry name" value="P_TREFOIL_2"/>
    <property type="match status" value="1"/>
</dbReference>
<feature type="signal peptide" evidence="3">
    <location>
        <begin position="1"/>
        <end position="18"/>
    </location>
</feature>
<keyword evidence="6" id="KW-1185">Reference proteome</keyword>